<organism evidence="15">
    <name type="scientific">Leptocylindrus danicus</name>
    <dbReference type="NCBI Taxonomy" id="163516"/>
    <lineage>
        <taxon>Eukaryota</taxon>
        <taxon>Sar</taxon>
        <taxon>Stramenopiles</taxon>
        <taxon>Ochrophyta</taxon>
        <taxon>Bacillariophyta</taxon>
        <taxon>Coscinodiscophyceae</taxon>
        <taxon>Chaetocerotophycidae</taxon>
        <taxon>Leptocylindrales</taxon>
        <taxon>Leptocylindraceae</taxon>
        <taxon>Leptocylindrus</taxon>
    </lineage>
</organism>
<evidence type="ECO:0000256" key="1">
    <source>
        <dbReference type="ARBA" id="ARBA00001929"/>
    </source>
</evidence>
<feature type="domain" description="Nitrite/Sulfite reductase ferredoxin-like" evidence="14">
    <location>
        <begin position="430"/>
        <end position="494"/>
    </location>
</feature>
<dbReference type="InterPro" id="IPR006067">
    <property type="entry name" value="NO2/SO3_Rdtase_4Fe4S_dom"/>
</dbReference>
<keyword evidence="4" id="KW-0004">4Fe-4S</keyword>
<comment type="catalytic activity">
    <reaction evidence="12">
        <text>6 oxidized [2Fe-2S]-[ferredoxin] + NH4(+) + 2 H2O = nitrite + 6 reduced [2Fe-2S]-[ferredoxin] + 8 H(+)</text>
        <dbReference type="Rhea" id="RHEA:18041"/>
        <dbReference type="Rhea" id="RHEA-COMP:10000"/>
        <dbReference type="Rhea" id="RHEA-COMP:10001"/>
        <dbReference type="ChEBI" id="CHEBI:15377"/>
        <dbReference type="ChEBI" id="CHEBI:15378"/>
        <dbReference type="ChEBI" id="CHEBI:16301"/>
        <dbReference type="ChEBI" id="CHEBI:28938"/>
        <dbReference type="ChEBI" id="CHEBI:33737"/>
        <dbReference type="ChEBI" id="CHEBI:33738"/>
        <dbReference type="EC" id="1.7.7.1"/>
    </reaction>
</comment>
<evidence type="ECO:0000256" key="11">
    <source>
        <dbReference type="ARBA" id="ARBA00040459"/>
    </source>
</evidence>
<evidence type="ECO:0000259" key="14">
    <source>
        <dbReference type="Pfam" id="PF03460"/>
    </source>
</evidence>
<evidence type="ECO:0000256" key="5">
    <source>
        <dbReference type="ARBA" id="ARBA00022617"/>
    </source>
</evidence>
<dbReference type="PROSITE" id="PS00365">
    <property type="entry name" value="NIR_SIR"/>
    <property type="match status" value="1"/>
</dbReference>
<dbReference type="PANTHER" id="PTHR32439:SF0">
    <property type="entry name" value="FERREDOXIN--NITRITE REDUCTASE, CHLOROPLASTIC"/>
    <property type="match status" value="1"/>
</dbReference>
<reference evidence="15" key="1">
    <citation type="submission" date="2021-01" db="EMBL/GenBank/DDBJ databases">
        <authorList>
            <person name="Corre E."/>
            <person name="Pelletier E."/>
            <person name="Niang G."/>
            <person name="Scheremetjew M."/>
            <person name="Finn R."/>
            <person name="Kale V."/>
            <person name="Holt S."/>
            <person name="Cochrane G."/>
            <person name="Meng A."/>
            <person name="Brown T."/>
            <person name="Cohen L."/>
        </authorList>
    </citation>
    <scope>NUCLEOTIDE SEQUENCE</scope>
    <source>
        <strain evidence="15">B650</strain>
    </source>
</reference>
<dbReference type="InterPro" id="IPR036136">
    <property type="entry name" value="Nit/Sulf_reduc_fer-like_dom_sf"/>
</dbReference>
<evidence type="ECO:0000256" key="9">
    <source>
        <dbReference type="ARBA" id="ARBA00023014"/>
    </source>
</evidence>
<feature type="domain" description="Nitrite/sulphite reductase 4Fe-4S" evidence="13">
    <location>
        <begin position="511"/>
        <end position="629"/>
    </location>
</feature>
<evidence type="ECO:0000256" key="12">
    <source>
        <dbReference type="ARBA" id="ARBA00048538"/>
    </source>
</evidence>
<keyword evidence="9" id="KW-0411">Iron-sulfur</keyword>
<dbReference type="PRINTS" id="PR00397">
    <property type="entry name" value="SIROHAEM"/>
</dbReference>
<evidence type="ECO:0000256" key="4">
    <source>
        <dbReference type="ARBA" id="ARBA00022485"/>
    </source>
</evidence>
<keyword evidence="7" id="KW-0560">Oxidoreductase</keyword>
<dbReference type="Pfam" id="PF03460">
    <property type="entry name" value="NIR_SIR_ferr"/>
    <property type="match status" value="2"/>
</dbReference>
<sequence length="653" mass="72463">MFYTCFDTTHYNKRQRRDSLITSVNYNKDRTNISCQSIIIMKYSTIAVALACITSIEAFAPIQQTQQSVSALAGSIRSEVALVDERTGKPTGTSFLPDDAIERGSKGNPIEKFKFKKDGTSAWKDVYEYAAKIRAGELNWEDVEKGDMDNRLKFVGLLHRAKRTPGQFMMRLKVPNGIVNSDQMRFYADSVEKYGPDEGVVDITTRQNIQLRGVKLEDAADIIDGLHARNQTTFQSALDSVRNMVGNPLAGIDDNEMVDTREICNALNDLVSLDPVTGTRGNPVWGNLPRKFNIAVSGNRDDYAHTHINDIGLQPCPHAETGEMGFNVVLGGYMSIKRVAESIDSNMWIPADRNSVVTLSEAILRIFRDESERKDRQKARLMWLVEKYGVAEFKNAVMREVESYKRGVTIQNSQPAPTGDYERRDLSGIHKQPDGKYRVGVLVPAGRLHPADCRTIADVAEKYCDGEIRLTVEQNIILPNVDESQLDDLKKEPAFESGSRFKLTPGNIEANLVSCTGAQFCGLALIETKSNAEQLVDALEAKWSVDKPLRIHWTGCPNSCGQVQVADIGIMGAPAKKLDPETGKNKAVPGCNIFVGGRIGEDAHLAMEPDFKNIPLDLDDLLPVVENILVEKFGAVPKKKRKRDVLKKLVGMA</sequence>
<comment type="pathway">
    <text evidence="2">Nitrogen metabolism; nitrate reduction (assimilation).</text>
</comment>
<feature type="domain" description="Nitrite/sulphite reductase 4Fe-4S" evidence="13">
    <location>
        <begin position="239"/>
        <end position="401"/>
    </location>
</feature>
<evidence type="ECO:0000256" key="10">
    <source>
        <dbReference type="ARBA" id="ARBA00038893"/>
    </source>
</evidence>
<name>A0A7S2JY70_9STRA</name>
<accession>A0A7S2JY70</accession>
<keyword evidence="8" id="KW-0408">Iron</keyword>
<comment type="similarity">
    <text evidence="3">Belongs to the nitrite and sulfite reductase 4Fe-4S domain family.</text>
</comment>
<dbReference type="InterPro" id="IPR005117">
    <property type="entry name" value="NiRdtase/SiRdtase_haem-b_fer"/>
</dbReference>
<feature type="domain" description="Nitrite/Sulfite reductase ferredoxin-like" evidence="14">
    <location>
        <begin position="161"/>
        <end position="228"/>
    </location>
</feature>
<protein>
    <recommendedName>
        <fullName evidence="11">Ferredoxin--nitrite reductase, chloroplastic</fullName>
        <ecNumber evidence="10">1.7.7.1</ecNumber>
    </recommendedName>
</protein>
<dbReference type="EC" id="1.7.7.1" evidence="10"/>
<dbReference type="InterPro" id="IPR045854">
    <property type="entry name" value="NO2/SO3_Rdtase_4Fe4S_sf"/>
</dbReference>
<evidence type="ECO:0000256" key="2">
    <source>
        <dbReference type="ARBA" id="ARBA00005096"/>
    </source>
</evidence>
<dbReference type="AlphaFoldDB" id="A0A7S2JY70"/>
<dbReference type="InterPro" id="IPR006066">
    <property type="entry name" value="NO2/SO3_Rdtase_FeS/sirohaem_BS"/>
</dbReference>
<dbReference type="Pfam" id="PF01077">
    <property type="entry name" value="NIR_SIR"/>
    <property type="match status" value="2"/>
</dbReference>
<gene>
    <name evidence="15" type="ORF">LDAN0321_LOCUS2804</name>
</gene>
<dbReference type="Gene3D" id="3.30.413.10">
    <property type="entry name" value="Sulfite Reductase Hemoprotein, domain 1"/>
    <property type="match status" value="2"/>
</dbReference>
<dbReference type="GO" id="GO:0020037">
    <property type="term" value="F:heme binding"/>
    <property type="evidence" value="ECO:0007669"/>
    <property type="project" value="InterPro"/>
</dbReference>
<dbReference type="EMBL" id="HBGY01004664">
    <property type="protein sequence ID" value="CAD9560952.1"/>
    <property type="molecule type" value="Transcribed_RNA"/>
</dbReference>
<evidence type="ECO:0000313" key="15">
    <source>
        <dbReference type="EMBL" id="CAD9560952.1"/>
    </source>
</evidence>
<evidence type="ECO:0000256" key="7">
    <source>
        <dbReference type="ARBA" id="ARBA00023002"/>
    </source>
</evidence>
<dbReference type="GO" id="GO:0051539">
    <property type="term" value="F:4 iron, 4 sulfur cluster binding"/>
    <property type="evidence" value="ECO:0007669"/>
    <property type="project" value="UniProtKB-KW"/>
</dbReference>
<evidence type="ECO:0000256" key="3">
    <source>
        <dbReference type="ARBA" id="ARBA00010429"/>
    </source>
</evidence>
<dbReference type="SUPFAM" id="SSF56014">
    <property type="entry name" value="Nitrite and sulphite reductase 4Fe-4S domain-like"/>
    <property type="match status" value="2"/>
</dbReference>
<dbReference type="SUPFAM" id="SSF55124">
    <property type="entry name" value="Nitrite/Sulfite reductase N-terminal domain-like"/>
    <property type="match status" value="2"/>
</dbReference>
<keyword evidence="6" id="KW-0479">Metal-binding</keyword>
<evidence type="ECO:0000256" key="6">
    <source>
        <dbReference type="ARBA" id="ARBA00022723"/>
    </source>
</evidence>
<dbReference type="PANTHER" id="PTHR32439">
    <property type="entry name" value="FERREDOXIN--NITRITE REDUCTASE, CHLOROPLASTIC"/>
    <property type="match status" value="1"/>
</dbReference>
<dbReference type="GO" id="GO:0048307">
    <property type="term" value="F:ferredoxin-nitrite reductase activity"/>
    <property type="evidence" value="ECO:0007669"/>
    <property type="project" value="UniProtKB-EC"/>
</dbReference>
<evidence type="ECO:0000259" key="13">
    <source>
        <dbReference type="Pfam" id="PF01077"/>
    </source>
</evidence>
<dbReference type="GO" id="GO:0046872">
    <property type="term" value="F:metal ion binding"/>
    <property type="evidence" value="ECO:0007669"/>
    <property type="project" value="UniProtKB-KW"/>
</dbReference>
<proteinExistence type="inferred from homology"/>
<keyword evidence="5" id="KW-0349">Heme</keyword>
<comment type="cofactor">
    <cofactor evidence="1">
        <name>siroheme</name>
        <dbReference type="ChEBI" id="CHEBI:60052"/>
    </cofactor>
</comment>
<dbReference type="InterPro" id="IPR051329">
    <property type="entry name" value="NIR_SIR_4Fe-4S"/>
</dbReference>
<evidence type="ECO:0000256" key="8">
    <source>
        <dbReference type="ARBA" id="ARBA00023004"/>
    </source>
</evidence>
<dbReference type="Gene3D" id="3.90.480.20">
    <property type="match status" value="1"/>
</dbReference>